<name>A0A1F6SWF5_9PROT</name>
<dbReference type="PANTHER" id="PTHR30055">
    <property type="entry name" value="HTH-TYPE TRANSCRIPTIONAL REGULATOR RUTR"/>
    <property type="match status" value="1"/>
</dbReference>
<feature type="DNA-binding region" description="H-T-H motif" evidence="2">
    <location>
        <begin position="18"/>
        <end position="37"/>
    </location>
</feature>
<keyword evidence="1 2" id="KW-0238">DNA-binding</keyword>
<protein>
    <submittedName>
        <fullName evidence="4">TetR family transcriptional regulator</fullName>
    </submittedName>
</protein>
<reference evidence="4 5" key="1">
    <citation type="journal article" date="2016" name="Nat. Commun.">
        <title>Thousands of microbial genomes shed light on interconnected biogeochemical processes in an aquifer system.</title>
        <authorList>
            <person name="Anantharaman K."/>
            <person name="Brown C.T."/>
            <person name="Hug L.A."/>
            <person name="Sharon I."/>
            <person name="Castelle C.J."/>
            <person name="Probst A.J."/>
            <person name="Thomas B.C."/>
            <person name="Singh A."/>
            <person name="Wilkins M.J."/>
            <person name="Karaoz U."/>
            <person name="Brodie E.L."/>
            <person name="Williams K.H."/>
            <person name="Hubbard S.S."/>
            <person name="Banfield J.F."/>
        </authorList>
    </citation>
    <scope>NUCLEOTIDE SEQUENCE [LARGE SCALE GENOMIC DNA]</scope>
</reference>
<dbReference type="InterPro" id="IPR036271">
    <property type="entry name" value="Tet_transcr_reg_TetR-rel_C_sf"/>
</dbReference>
<dbReference type="PANTHER" id="PTHR30055:SF226">
    <property type="entry name" value="HTH-TYPE TRANSCRIPTIONAL REGULATOR PKSA"/>
    <property type="match status" value="1"/>
</dbReference>
<evidence type="ECO:0000313" key="5">
    <source>
        <dbReference type="Proteomes" id="UP000179334"/>
    </source>
</evidence>
<dbReference type="SUPFAM" id="SSF48498">
    <property type="entry name" value="Tetracyclin repressor-like, C-terminal domain"/>
    <property type="match status" value="1"/>
</dbReference>
<dbReference type="PRINTS" id="PR00455">
    <property type="entry name" value="HTHTETR"/>
</dbReference>
<evidence type="ECO:0000256" key="2">
    <source>
        <dbReference type="PROSITE-ProRule" id="PRU00335"/>
    </source>
</evidence>
<sequence length="197" mass="21978">MLTAAEELFARHGFDAVSMNAIAEAASVSKANIFHHFESKNALYLAVVRGACADSAERLQRLQHDGGAIPERLADFASSHLKSLLEHDRVSRLILRELVGEQGAPRAQELAEKVFGENFANLVDIVRSGQRRGELRDDFDPAMVATLLIGANVFFFESCEVLRHFKEVDFARDPERYSQMLMDMLLRGIGSGDRTTR</sequence>
<dbReference type="AlphaFoldDB" id="A0A1F6SWF5"/>
<evidence type="ECO:0000256" key="1">
    <source>
        <dbReference type="ARBA" id="ARBA00023125"/>
    </source>
</evidence>
<gene>
    <name evidence="4" type="ORF">A2V91_05300</name>
</gene>
<dbReference type="InterPro" id="IPR009057">
    <property type="entry name" value="Homeodomain-like_sf"/>
</dbReference>
<dbReference type="InterPro" id="IPR023772">
    <property type="entry name" value="DNA-bd_HTH_TetR-type_CS"/>
</dbReference>
<proteinExistence type="predicted"/>
<dbReference type="Pfam" id="PF00440">
    <property type="entry name" value="TetR_N"/>
    <property type="match status" value="1"/>
</dbReference>
<evidence type="ECO:0000313" key="4">
    <source>
        <dbReference type="EMBL" id="OGI37066.1"/>
    </source>
</evidence>
<evidence type="ECO:0000259" key="3">
    <source>
        <dbReference type="PROSITE" id="PS50977"/>
    </source>
</evidence>
<dbReference type="Gene3D" id="1.10.357.10">
    <property type="entry name" value="Tetracycline Repressor, domain 2"/>
    <property type="match status" value="1"/>
</dbReference>
<dbReference type="Proteomes" id="UP000179334">
    <property type="component" value="Unassembled WGS sequence"/>
</dbReference>
<dbReference type="InterPro" id="IPR001647">
    <property type="entry name" value="HTH_TetR"/>
</dbReference>
<dbReference type="SUPFAM" id="SSF46689">
    <property type="entry name" value="Homeodomain-like"/>
    <property type="match status" value="1"/>
</dbReference>
<accession>A0A1F6SWF5</accession>
<organism evidence="4 5">
    <name type="scientific">Candidatus Muproteobacteria bacterium RBG_16_64_10</name>
    <dbReference type="NCBI Taxonomy" id="1817757"/>
    <lineage>
        <taxon>Bacteria</taxon>
        <taxon>Pseudomonadati</taxon>
        <taxon>Pseudomonadota</taxon>
        <taxon>Candidatus Muproteobacteria</taxon>
    </lineage>
</organism>
<dbReference type="EMBL" id="MFSR01000105">
    <property type="protein sequence ID" value="OGI37066.1"/>
    <property type="molecule type" value="Genomic_DNA"/>
</dbReference>
<dbReference type="Gene3D" id="1.10.10.60">
    <property type="entry name" value="Homeodomain-like"/>
    <property type="match status" value="1"/>
</dbReference>
<dbReference type="GO" id="GO:0000976">
    <property type="term" value="F:transcription cis-regulatory region binding"/>
    <property type="evidence" value="ECO:0007669"/>
    <property type="project" value="TreeGrafter"/>
</dbReference>
<comment type="caution">
    <text evidence="4">The sequence shown here is derived from an EMBL/GenBank/DDBJ whole genome shotgun (WGS) entry which is preliminary data.</text>
</comment>
<dbReference type="PROSITE" id="PS50977">
    <property type="entry name" value="HTH_TETR_2"/>
    <property type="match status" value="1"/>
</dbReference>
<feature type="domain" description="HTH tetR-type" evidence="3">
    <location>
        <begin position="1"/>
        <end position="55"/>
    </location>
</feature>
<dbReference type="InterPro" id="IPR050109">
    <property type="entry name" value="HTH-type_TetR-like_transc_reg"/>
</dbReference>
<dbReference type="PROSITE" id="PS01081">
    <property type="entry name" value="HTH_TETR_1"/>
    <property type="match status" value="1"/>
</dbReference>
<dbReference type="GO" id="GO:0003700">
    <property type="term" value="F:DNA-binding transcription factor activity"/>
    <property type="evidence" value="ECO:0007669"/>
    <property type="project" value="TreeGrafter"/>
</dbReference>